<evidence type="ECO:0000256" key="2">
    <source>
        <dbReference type="SAM" id="SignalP"/>
    </source>
</evidence>
<protein>
    <submittedName>
        <fullName evidence="3">Uncharacterized protein</fullName>
    </submittedName>
</protein>
<evidence type="ECO:0000256" key="1">
    <source>
        <dbReference type="SAM" id="MobiDB-lite"/>
    </source>
</evidence>
<dbReference type="EMBL" id="JAPDDS010000004">
    <property type="protein sequence ID" value="MCW1884691.1"/>
    <property type="molecule type" value="Genomic_DNA"/>
</dbReference>
<dbReference type="RefSeq" id="WP_264500651.1">
    <property type="nucleotide sequence ID" value="NZ_JAPDDS010000004.1"/>
</dbReference>
<feature type="compositionally biased region" description="Polar residues" evidence="1">
    <location>
        <begin position="31"/>
        <end position="42"/>
    </location>
</feature>
<keyword evidence="4" id="KW-1185">Reference proteome</keyword>
<accession>A0ABT3FN57</accession>
<gene>
    <name evidence="3" type="ORF">OKA04_08115</name>
</gene>
<feature type="signal peptide" evidence="2">
    <location>
        <begin position="1"/>
        <end position="19"/>
    </location>
</feature>
<evidence type="ECO:0000313" key="3">
    <source>
        <dbReference type="EMBL" id="MCW1884691.1"/>
    </source>
</evidence>
<sequence>MKRLIIVALAASLIGGGLAMRHCGGPAGPQENGSAKAPQSQEGGPALPTKSEDRKESKSGIREETGAGRAKIKFDIDAIRPDGLRGPDDGLVTVSYEFCVPRDEASLAEVRRISPGVAIHPGSRGRIGCGEDQALCIGATSGPEWKQELLALADLGYVVEIRECFFE</sequence>
<dbReference type="Proteomes" id="UP001207930">
    <property type="component" value="Unassembled WGS sequence"/>
</dbReference>
<name>A0ABT3FN57_9BACT</name>
<keyword evidence="2" id="KW-0732">Signal</keyword>
<organism evidence="3 4">
    <name type="scientific">Luteolibacter flavescens</name>
    <dbReference type="NCBI Taxonomy" id="1859460"/>
    <lineage>
        <taxon>Bacteria</taxon>
        <taxon>Pseudomonadati</taxon>
        <taxon>Verrucomicrobiota</taxon>
        <taxon>Verrucomicrobiia</taxon>
        <taxon>Verrucomicrobiales</taxon>
        <taxon>Verrucomicrobiaceae</taxon>
        <taxon>Luteolibacter</taxon>
    </lineage>
</organism>
<proteinExistence type="predicted"/>
<feature type="compositionally biased region" description="Basic and acidic residues" evidence="1">
    <location>
        <begin position="50"/>
        <end position="66"/>
    </location>
</feature>
<comment type="caution">
    <text evidence="3">The sequence shown here is derived from an EMBL/GenBank/DDBJ whole genome shotgun (WGS) entry which is preliminary data.</text>
</comment>
<feature type="chain" id="PRO_5047530039" evidence="2">
    <location>
        <begin position="20"/>
        <end position="167"/>
    </location>
</feature>
<feature type="region of interest" description="Disordered" evidence="1">
    <location>
        <begin position="24"/>
        <end position="66"/>
    </location>
</feature>
<reference evidence="3 4" key="1">
    <citation type="submission" date="2022-10" db="EMBL/GenBank/DDBJ databases">
        <title>Luteolibacter flavescens strain MCCC 1K03193, whole genome shotgun sequencing project.</title>
        <authorList>
            <person name="Zhao G."/>
            <person name="Shen L."/>
        </authorList>
    </citation>
    <scope>NUCLEOTIDE SEQUENCE [LARGE SCALE GENOMIC DNA]</scope>
    <source>
        <strain evidence="3 4">MCCC 1K03193</strain>
    </source>
</reference>
<evidence type="ECO:0000313" key="4">
    <source>
        <dbReference type="Proteomes" id="UP001207930"/>
    </source>
</evidence>